<keyword evidence="2" id="KW-1185">Reference proteome</keyword>
<dbReference type="Proteomes" id="UP001057402">
    <property type="component" value="Chromosome 10"/>
</dbReference>
<gene>
    <name evidence="1" type="ORF">MLD38_032846</name>
</gene>
<accession>A0ACB9M745</accession>
<sequence length="360" mass="40611">MDSEAVRNHAMNGGDGHHSYKENSSYQGQVVGQIEGLVQKMVAKAVNCHGSYSPGRSFRVADMGSSVGPNTLRTVQMIIEAVEKKYRVERLSDRLPEFHVFFNDRPTNDFNTLFRSLPSEKKYFAAGVPGSFQGRLFPEKFLDFVSCTYALNWLSEIPKTVLDQQSPAFNKDKIHYGTARKEVVDAFTAQFHEDMYKFIDARSREVVPGGMMALTIRARPDGTSHHQLLENRSLNLLGSCILDMVKKGTISEAKVNGFNIPVYFGTPREIEYMVRQDGNFDIEKIDNVTHPRENLADPRTLDLVVGSWRAALEGLLVAQFGQEVTEEIFRSWRESFEDPSILDAVTGMGVVFLLKRKDVN</sequence>
<organism evidence="1 2">
    <name type="scientific">Melastoma candidum</name>
    <dbReference type="NCBI Taxonomy" id="119954"/>
    <lineage>
        <taxon>Eukaryota</taxon>
        <taxon>Viridiplantae</taxon>
        <taxon>Streptophyta</taxon>
        <taxon>Embryophyta</taxon>
        <taxon>Tracheophyta</taxon>
        <taxon>Spermatophyta</taxon>
        <taxon>Magnoliopsida</taxon>
        <taxon>eudicotyledons</taxon>
        <taxon>Gunneridae</taxon>
        <taxon>Pentapetalae</taxon>
        <taxon>rosids</taxon>
        <taxon>malvids</taxon>
        <taxon>Myrtales</taxon>
        <taxon>Melastomataceae</taxon>
        <taxon>Melastomatoideae</taxon>
        <taxon>Melastomateae</taxon>
        <taxon>Melastoma</taxon>
    </lineage>
</organism>
<dbReference type="EMBL" id="CM042889">
    <property type="protein sequence ID" value="KAI4319219.1"/>
    <property type="molecule type" value="Genomic_DNA"/>
</dbReference>
<protein>
    <submittedName>
        <fullName evidence="1">Uncharacterized protein</fullName>
    </submittedName>
</protein>
<comment type="caution">
    <text evidence="1">The sequence shown here is derived from an EMBL/GenBank/DDBJ whole genome shotgun (WGS) entry which is preliminary data.</text>
</comment>
<name>A0ACB9M745_9MYRT</name>
<evidence type="ECO:0000313" key="2">
    <source>
        <dbReference type="Proteomes" id="UP001057402"/>
    </source>
</evidence>
<proteinExistence type="predicted"/>
<evidence type="ECO:0000313" key="1">
    <source>
        <dbReference type="EMBL" id="KAI4319219.1"/>
    </source>
</evidence>
<reference evidence="2" key="1">
    <citation type="journal article" date="2023" name="Front. Plant Sci.">
        <title>Chromosomal-level genome assembly of Melastoma candidum provides insights into trichome evolution.</title>
        <authorList>
            <person name="Zhong Y."/>
            <person name="Wu W."/>
            <person name="Sun C."/>
            <person name="Zou P."/>
            <person name="Liu Y."/>
            <person name="Dai S."/>
            <person name="Zhou R."/>
        </authorList>
    </citation>
    <scope>NUCLEOTIDE SEQUENCE [LARGE SCALE GENOMIC DNA]</scope>
</reference>